<keyword evidence="1" id="KW-0472">Membrane</keyword>
<reference evidence="2" key="1">
    <citation type="submission" date="2017-08" db="EMBL/GenBank/DDBJ databases">
        <authorList>
            <person name="Imhoff J.F."/>
            <person name="Rahn T."/>
            <person name="Kuenzel S."/>
            <person name="Neulinger S.C."/>
        </authorList>
    </citation>
    <scope>NUCLEOTIDE SEQUENCE</scope>
    <source>
        <strain evidence="2">IM 151</strain>
    </source>
</reference>
<keyword evidence="1" id="KW-0812">Transmembrane</keyword>
<evidence type="ECO:0000313" key="2">
    <source>
        <dbReference type="EMBL" id="MBK1713117.1"/>
    </source>
</evidence>
<gene>
    <name evidence="2" type="ORF">CKO43_10030</name>
</gene>
<name>A0ABS1DWH2_RUBGE</name>
<keyword evidence="1" id="KW-1133">Transmembrane helix</keyword>
<dbReference type="Proteomes" id="UP001041814">
    <property type="component" value="Unassembled WGS sequence"/>
</dbReference>
<accession>A0ABS1DWH2</accession>
<comment type="caution">
    <text evidence="2">The sequence shown here is derived from an EMBL/GenBank/DDBJ whole genome shotgun (WGS) entry which is preliminary data.</text>
</comment>
<dbReference type="EMBL" id="NRRU01000031">
    <property type="protein sequence ID" value="MBK1713117.1"/>
    <property type="molecule type" value="Genomic_DNA"/>
</dbReference>
<sequence length="154" mass="17138">MDYLVAKWLHILSSTLLFGTGIGSAFHMLLASLNRQPQAVAVVVRQVVWADWLFTATSIVLQPASGLYLLHVLQLPLTTPWVLWSIALYLLAGGCWLPVVWLQMRMRRLAEAAAAAGEGLPPLYFHYLRWWAALGVPAFVALLAIFWLMVAKPA</sequence>
<evidence type="ECO:0000256" key="1">
    <source>
        <dbReference type="SAM" id="Phobius"/>
    </source>
</evidence>
<organism evidence="2 3">
    <name type="scientific">Rubrivivax gelatinosus</name>
    <name type="common">Rhodocyclus gelatinosus</name>
    <name type="synonym">Rhodopseudomonas gelatinosa</name>
    <dbReference type="NCBI Taxonomy" id="28068"/>
    <lineage>
        <taxon>Bacteria</taxon>
        <taxon>Pseudomonadati</taxon>
        <taxon>Pseudomonadota</taxon>
        <taxon>Betaproteobacteria</taxon>
        <taxon>Burkholderiales</taxon>
        <taxon>Sphaerotilaceae</taxon>
        <taxon>Rubrivivax</taxon>
    </lineage>
</organism>
<dbReference type="InterPro" id="IPR018729">
    <property type="entry name" value="DUF2269_transmembrane"/>
</dbReference>
<feature type="transmembrane region" description="Helical" evidence="1">
    <location>
        <begin position="6"/>
        <end position="30"/>
    </location>
</feature>
<evidence type="ECO:0000313" key="3">
    <source>
        <dbReference type="Proteomes" id="UP001041814"/>
    </source>
</evidence>
<keyword evidence="3" id="KW-1185">Reference proteome</keyword>
<feature type="transmembrane region" description="Helical" evidence="1">
    <location>
        <begin position="130"/>
        <end position="150"/>
    </location>
</feature>
<dbReference type="Pfam" id="PF10027">
    <property type="entry name" value="DUF2269"/>
    <property type="match status" value="1"/>
</dbReference>
<feature type="transmembrane region" description="Helical" evidence="1">
    <location>
        <begin position="81"/>
        <end position="102"/>
    </location>
</feature>
<reference evidence="2" key="2">
    <citation type="journal article" date="2020" name="Microorganisms">
        <title>Osmotic Adaptation and Compatible Solute Biosynthesis of Phototrophic Bacteria as Revealed from Genome Analyses.</title>
        <authorList>
            <person name="Imhoff J.F."/>
            <person name="Rahn T."/>
            <person name="Kunzel S."/>
            <person name="Keller A."/>
            <person name="Neulinger S.C."/>
        </authorList>
    </citation>
    <scope>NUCLEOTIDE SEQUENCE</scope>
    <source>
        <strain evidence="2">IM 151</strain>
    </source>
</reference>
<protein>
    <recommendedName>
        <fullName evidence="4">DUF2269 domain-containing protein</fullName>
    </recommendedName>
</protein>
<evidence type="ECO:0008006" key="4">
    <source>
        <dbReference type="Google" id="ProtNLM"/>
    </source>
</evidence>
<dbReference type="RefSeq" id="WP_200378554.1">
    <property type="nucleotide sequence ID" value="NZ_NRRU01000031.1"/>
</dbReference>
<proteinExistence type="predicted"/>